<dbReference type="GO" id="GO:0016747">
    <property type="term" value="F:acyltransferase activity, transferring groups other than amino-acyl groups"/>
    <property type="evidence" value="ECO:0007669"/>
    <property type="project" value="InterPro"/>
</dbReference>
<reference evidence="3" key="1">
    <citation type="journal article" date="2019" name="Int. J. Syst. Evol. Microbiol.">
        <title>The Global Catalogue of Microorganisms (GCM) 10K type strain sequencing project: providing services to taxonomists for standard genome sequencing and annotation.</title>
        <authorList>
            <consortium name="The Broad Institute Genomics Platform"/>
            <consortium name="The Broad Institute Genome Sequencing Center for Infectious Disease"/>
            <person name="Wu L."/>
            <person name="Ma J."/>
        </authorList>
    </citation>
    <scope>NUCLEOTIDE SEQUENCE [LARGE SCALE GENOMIC DNA]</scope>
    <source>
        <strain evidence="3">CGMCC 1.10130</strain>
    </source>
</reference>
<dbReference type="InterPro" id="IPR000182">
    <property type="entry name" value="GNAT_dom"/>
</dbReference>
<dbReference type="Gene3D" id="3.40.630.30">
    <property type="match status" value="1"/>
</dbReference>
<dbReference type="PROSITE" id="PS51186">
    <property type="entry name" value="GNAT"/>
    <property type="match status" value="1"/>
</dbReference>
<dbReference type="Pfam" id="PF13508">
    <property type="entry name" value="Acetyltransf_7"/>
    <property type="match status" value="1"/>
</dbReference>
<dbReference type="CDD" id="cd04301">
    <property type="entry name" value="NAT_SF"/>
    <property type="match status" value="1"/>
</dbReference>
<evidence type="ECO:0000313" key="2">
    <source>
        <dbReference type="EMBL" id="GGA69293.1"/>
    </source>
</evidence>
<dbReference type="EMBL" id="BMDX01000003">
    <property type="protein sequence ID" value="GGA69293.1"/>
    <property type="molecule type" value="Genomic_DNA"/>
</dbReference>
<sequence length="175" mass="19139">MSFVTQPERPDDHNPITNIHRQAFGRDNEGRLVHRLRRERQLLLSLVTTHDNAPVAHIAFSPVTVSGSQRSAALATGAALGPVGVLPKYQGQGLGLQIIEAALESEAISQTPWQVLVGEPALYGRFGFQAASKYGLKCEFQVPPEYFLLRVTPGAATPSFEQGETLHYHNAFHSV</sequence>
<dbReference type="RefSeq" id="WP_087504849.1">
    <property type="nucleotide sequence ID" value="NZ_BMDX01000003.1"/>
</dbReference>
<comment type="caution">
    <text evidence="2">The sequence shown here is derived from an EMBL/GenBank/DDBJ whole genome shotgun (WGS) entry which is preliminary data.</text>
</comment>
<feature type="domain" description="N-acetyltransferase" evidence="1">
    <location>
        <begin position="3"/>
        <end position="149"/>
    </location>
</feature>
<evidence type="ECO:0000259" key="1">
    <source>
        <dbReference type="PROSITE" id="PS51186"/>
    </source>
</evidence>
<organism evidence="2 3">
    <name type="scientific">Neiella marina</name>
    <dbReference type="NCBI Taxonomy" id="508461"/>
    <lineage>
        <taxon>Bacteria</taxon>
        <taxon>Pseudomonadati</taxon>
        <taxon>Pseudomonadota</taxon>
        <taxon>Gammaproteobacteria</taxon>
        <taxon>Alteromonadales</taxon>
        <taxon>Echinimonadaceae</taxon>
        <taxon>Neiella</taxon>
    </lineage>
</organism>
<gene>
    <name evidence="2" type="ORF">GCM10011369_08690</name>
</gene>
<name>A0A8J2U3D0_9GAMM</name>
<evidence type="ECO:0000313" key="3">
    <source>
        <dbReference type="Proteomes" id="UP000619743"/>
    </source>
</evidence>
<dbReference type="Proteomes" id="UP000619743">
    <property type="component" value="Unassembled WGS sequence"/>
</dbReference>
<accession>A0A8J2U3D0</accession>
<dbReference type="AlphaFoldDB" id="A0A8J2U3D0"/>
<dbReference type="SUPFAM" id="SSF55729">
    <property type="entry name" value="Acyl-CoA N-acyltransferases (Nat)"/>
    <property type="match status" value="1"/>
</dbReference>
<protein>
    <submittedName>
        <fullName evidence="2">N-acetyltransferase</fullName>
    </submittedName>
</protein>
<proteinExistence type="predicted"/>
<dbReference type="OrthoDB" id="9797178at2"/>
<keyword evidence="3" id="KW-1185">Reference proteome</keyword>
<dbReference type="InterPro" id="IPR016181">
    <property type="entry name" value="Acyl_CoA_acyltransferase"/>
</dbReference>